<gene>
    <name evidence="1" type="ORF">ICC18_28460</name>
</gene>
<reference evidence="1" key="1">
    <citation type="submission" date="2020-09" db="EMBL/GenBank/DDBJ databases">
        <title>Draft Genome Sequence of Paenibacillus sp. WST5.</title>
        <authorList>
            <person name="Bao Z."/>
        </authorList>
    </citation>
    <scope>NUCLEOTIDE SEQUENCE</scope>
    <source>
        <strain evidence="1">WST5</strain>
    </source>
</reference>
<dbReference type="AlphaFoldDB" id="A0A926KXX4"/>
<dbReference type="EMBL" id="JACVVD010000014">
    <property type="protein sequence ID" value="MBD0383990.1"/>
    <property type="molecule type" value="Genomic_DNA"/>
</dbReference>
<proteinExistence type="predicted"/>
<protein>
    <submittedName>
        <fullName evidence="1">Uncharacterized protein</fullName>
    </submittedName>
</protein>
<sequence length="203" mass="22759">MSRSNGSNGTGDTYTRVTFQALVDAIIPPTCRHVEGGGTELVAGAVQLCMDQFVMREIDHSQFVPVNKNRNPIPLLRSTAQLLDMGAEQLIRSGLAQHPLNALLFPGGRLFSALSRVDRQQTLDLLDRLDIPLQLLPPPYQNNPGIIQTMIDSLNQLTMFGYYSEWFGYGTTRLFPPDYRQVEFFPPAERFEYISVQGAIQQV</sequence>
<evidence type="ECO:0000313" key="2">
    <source>
        <dbReference type="Proteomes" id="UP000650466"/>
    </source>
</evidence>
<name>A0A926KXX4_9BACL</name>
<organism evidence="1 2">
    <name type="scientific">Paenibacillus sedimenti</name>
    <dbReference type="NCBI Taxonomy" id="2770274"/>
    <lineage>
        <taxon>Bacteria</taxon>
        <taxon>Bacillati</taxon>
        <taxon>Bacillota</taxon>
        <taxon>Bacilli</taxon>
        <taxon>Bacillales</taxon>
        <taxon>Paenibacillaceae</taxon>
        <taxon>Paenibacillus</taxon>
    </lineage>
</organism>
<comment type="caution">
    <text evidence="1">The sequence shown here is derived from an EMBL/GenBank/DDBJ whole genome shotgun (WGS) entry which is preliminary data.</text>
</comment>
<dbReference type="Proteomes" id="UP000650466">
    <property type="component" value="Unassembled WGS sequence"/>
</dbReference>
<evidence type="ECO:0000313" key="1">
    <source>
        <dbReference type="EMBL" id="MBD0383990.1"/>
    </source>
</evidence>
<accession>A0A926KXX4</accession>
<dbReference type="RefSeq" id="WP_188177768.1">
    <property type="nucleotide sequence ID" value="NZ_JACVVD010000014.1"/>
</dbReference>
<keyword evidence="2" id="KW-1185">Reference proteome</keyword>